<keyword evidence="3" id="KW-0804">Transcription</keyword>
<dbReference type="InterPro" id="IPR018060">
    <property type="entry name" value="HTH_AraC"/>
</dbReference>
<comment type="caution">
    <text evidence="6">The sequence shown here is derived from an EMBL/GenBank/DDBJ whole genome shotgun (WGS) entry which is preliminary data.</text>
</comment>
<dbReference type="PRINTS" id="PR00032">
    <property type="entry name" value="HTHARAC"/>
</dbReference>
<evidence type="ECO:0000313" key="6">
    <source>
        <dbReference type="EMBL" id="MFD2660624.1"/>
    </source>
</evidence>
<dbReference type="SUPFAM" id="SSF46689">
    <property type="entry name" value="Homeodomain-like"/>
    <property type="match status" value="1"/>
</dbReference>
<keyword evidence="1" id="KW-0805">Transcription regulation</keyword>
<dbReference type="InterPro" id="IPR009057">
    <property type="entry name" value="Homeodomain-like_sf"/>
</dbReference>
<gene>
    <name evidence="6" type="ORF">ACFSW5_10180</name>
</gene>
<sequence>MFRGNWYRRLLLSYFPIFLLTVTLLVFLSFIVINETSRKVTAKADLFSTTQVAHTVDESLTEIEYELLDRLQGERIYSSFLNRFDGNEDPIALYDVVQALNAFAGSNELIDSVYIYRAIDGQVLTSNGLVDLQSFADRPFIEQALAGSGPSGWSGVRTLASGTADTPASVISIYKRTPIPFGKQGLTVLNVNMYALLRQVEQTINSGVSYLKITDSEGNVVYNSAPDATDARIFNTVRSERARWTYESGILQGQLFGWVSVISYVWIVIGILIVVLAVVYIVYITRKNYKPIRLLMNRIEHVQLTKDSSGPDKDELSMIDQALQRLIRQTSEYENEHRENLLIARRQLFIEIVQGERLAAADKRLRKLKPLPEGVSFERVAVVVAEIANFGDFQRGFSAGDQSALKFALQNVLQELARNEGLAGWAEWIGSSRMGILVAMGGEEKAAKDTIRRFADKGLEWVSGHLGMTLLFGVGPVERGLDRIQHSCRAAVEALQHKLSRGKAAVIMSDELPGESGRGWYGHLQAMAELVKEFRLSTGDWRIRLDGIFASLEAGCLKDGEIRTLLQTMLDMLERELGDVSESLTEYFKGKQAEQFAQKTENSASLEQLKSLFFEHLTDIYRTYVAVCETKNHRAMINEMRAYIEEHFADPDLSLKHLSDRFDISGKYASYLFKEEFDMKFVDFLVQLRMKRAERLLAETDETVQNIALQVGYANSISFGRMFKRVVGVTPGDYRKLKIKPAP</sequence>
<proteinExistence type="predicted"/>
<keyword evidence="4" id="KW-0812">Transmembrane</keyword>
<keyword evidence="4" id="KW-1133">Transmembrane helix</keyword>
<dbReference type="SMART" id="SM00342">
    <property type="entry name" value="HTH_ARAC"/>
    <property type="match status" value="1"/>
</dbReference>
<evidence type="ECO:0000259" key="5">
    <source>
        <dbReference type="PROSITE" id="PS01124"/>
    </source>
</evidence>
<dbReference type="PANTHER" id="PTHR43280">
    <property type="entry name" value="ARAC-FAMILY TRANSCRIPTIONAL REGULATOR"/>
    <property type="match status" value="1"/>
</dbReference>
<evidence type="ECO:0000256" key="3">
    <source>
        <dbReference type="ARBA" id="ARBA00023163"/>
    </source>
</evidence>
<dbReference type="PANTHER" id="PTHR43280:SF28">
    <property type="entry name" value="HTH-TYPE TRANSCRIPTIONAL ACTIVATOR RHAS"/>
    <property type="match status" value="1"/>
</dbReference>
<feature type="transmembrane region" description="Helical" evidence="4">
    <location>
        <begin position="12"/>
        <end position="33"/>
    </location>
</feature>
<dbReference type="InterPro" id="IPR020449">
    <property type="entry name" value="Tscrpt_reg_AraC-type_HTH"/>
</dbReference>
<dbReference type="PROSITE" id="PS00041">
    <property type="entry name" value="HTH_ARAC_FAMILY_1"/>
    <property type="match status" value="1"/>
</dbReference>
<evidence type="ECO:0000256" key="1">
    <source>
        <dbReference type="ARBA" id="ARBA00023015"/>
    </source>
</evidence>
<dbReference type="Proteomes" id="UP001597493">
    <property type="component" value="Unassembled WGS sequence"/>
</dbReference>
<keyword evidence="4" id="KW-0472">Membrane</keyword>
<organism evidence="6 7">
    <name type="scientific">Paenibacillus thailandensis</name>
    <dbReference type="NCBI Taxonomy" id="393250"/>
    <lineage>
        <taxon>Bacteria</taxon>
        <taxon>Bacillati</taxon>
        <taxon>Bacillota</taxon>
        <taxon>Bacilli</taxon>
        <taxon>Bacillales</taxon>
        <taxon>Paenibacillaceae</taxon>
        <taxon>Paenibacillus</taxon>
    </lineage>
</organism>
<name>A0ABW5QVX2_9BACL</name>
<feature type="transmembrane region" description="Helical" evidence="4">
    <location>
        <begin position="255"/>
        <end position="283"/>
    </location>
</feature>
<dbReference type="Gene3D" id="1.10.10.60">
    <property type="entry name" value="Homeodomain-like"/>
    <property type="match status" value="2"/>
</dbReference>
<dbReference type="EMBL" id="JBHUMY010000009">
    <property type="protein sequence ID" value="MFD2660624.1"/>
    <property type="molecule type" value="Genomic_DNA"/>
</dbReference>
<keyword evidence="2" id="KW-0238">DNA-binding</keyword>
<dbReference type="RefSeq" id="WP_379272250.1">
    <property type="nucleotide sequence ID" value="NZ_JBHUMY010000009.1"/>
</dbReference>
<reference evidence="7" key="1">
    <citation type="journal article" date="2019" name="Int. J. Syst. Evol. Microbiol.">
        <title>The Global Catalogue of Microorganisms (GCM) 10K type strain sequencing project: providing services to taxonomists for standard genome sequencing and annotation.</title>
        <authorList>
            <consortium name="The Broad Institute Genomics Platform"/>
            <consortium name="The Broad Institute Genome Sequencing Center for Infectious Disease"/>
            <person name="Wu L."/>
            <person name="Ma J."/>
        </authorList>
    </citation>
    <scope>NUCLEOTIDE SEQUENCE [LARGE SCALE GENOMIC DNA]</scope>
    <source>
        <strain evidence="7">TISTR 1827</strain>
    </source>
</reference>
<dbReference type="InterPro" id="IPR018062">
    <property type="entry name" value="HTH_AraC-typ_CS"/>
</dbReference>
<protein>
    <submittedName>
        <fullName evidence="6">AraC family transcriptional regulator</fullName>
    </submittedName>
</protein>
<keyword evidence="7" id="KW-1185">Reference proteome</keyword>
<accession>A0ABW5QVX2</accession>
<evidence type="ECO:0000256" key="2">
    <source>
        <dbReference type="ARBA" id="ARBA00023125"/>
    </source>
</evidence>
<evidence type="ECO:0000313" key="7">
    <source>
        <dbReference type="Proteomes" id="UP001597493"/>
    </source>
</evidence>
<dbReference type="Pfam" id="PF12833">
    <property type="entry name" value="HTH_18"/>
    <property type="match status" value="1"/>
</dbReference>
<evidence type="ECO:0000256" key="4">
    <source>
        <dbReference type="SAM" id="Phobius"/>
    </source>
</evidence>
<dbReference type="PROSITE" id="PS01124">
    <property type="entry name" value="HTH_ARAC_FAMILY_2"/>
    <property type="match status" value="1"/>
</dbReference>
<feature type="domain" description="HTH araC/xylS-type" evidence="5">
    <location>
        <begin position="638"/>
        <end position="737"/>
    </location>
</feature>